<sequence length="1355" mass="146442">MNAGSYPANRNRTNQQQAYAAPSNYAAQNPQYVQASVYQPHGMPAATATTPAAATYGAAPTTAGGAPKKYVKVNGVMKLNPDYKRWQESQTGAGTATSLPNSAQALPVVSCMEDHMQMNDDLGTNIPLSEATDATIEMMQDSEFCADAGMNPDTMVDELGAVLSKYEVPMGLMNKLMMLSEFQALEFIIDDSGSMQCATDSNDPVTRQPMSRWKEAQLRLKEMIEILAYVPFNQIVVEFLNRRDQIILTRQGRAPALFIQDANSKIDAVFARGPAGTTPALEKLQESLIRGQGKSIARYFFGDGTPNGGDPAGNPMTFISCTNEDDQVEWMKDAEELCPYCSESDDFKDEGLEVMKDQGAALPYTKGFHLICTLVAAMNPDDLDAMDESVPFTKTTLDNLLGIQHPEESYRYYFDCFVQAQRARTVEGPSDQLKKNLDDATKMRYSSTSAATTTSTNRDEDNDTVSTSELLDLIQADIVDPAHGGGAARRRRRNAASSTAASGTNPPNDDDDGRDGTTGGWGWRDDEDEVEDDNEDGGRRTAGGRGVDPFRARLTPRSRRGRTAPFSRSSDDDDDDDDDAPGESFRASAKGDGMRGRTEKKRAAMACPPVRQRVPLGGGYGGMFDAPAEDRRLDEDAAVVSATRVVAAEGGANDDGGSSLGPAPRGSVGSAFTLASRVFRSGGGRTTAWSIDGGGSRASSRGRRLWGNNHGADGMPSLLRKAMACYASLPHRARHFARLLSIIGAIMLATMNYLVVVEVPDSTSRSRGGDLGAPRRDGKKHRLRFHDPLKFLHARGAGKDNALLGMAREKLGLSTRFDGEAVGGRGEVGTGSGSSSGPFAYGWRSMPRQVYGDFSTGLSDDGRTIDHPNAVDAVTRVPPVRGKVAYVLAVTSCYGDGDDGGGGDVNVGDRASPNHPRDEESFRDFAMMLRASVHANSHRNPASGSAYDYEMHAIVHPRAKTCRRRRRPATYASPGTRDDGGGGSGGADDDDDRTAVDRSVVLQNLGYRVSVRYPPIMKSSDMVGSEYLRKYLSDNVGDHVPDLIRLHAYTLTGYDAVALVDYDTLIVSPVDEVVDLIVDGSRRKENEGRGDWEDGDSVGGGGGVRDDNIDDNNGIDVVFSWEHLPSLVNPQVRVTVINLSFFLIRPSKATFDKLTYLYQNAPFSESLGWGAHPSRGPFPGWMTTQGFLTYYYEEVANAAKVEMNRCSFGNTAEEYNSNNSVLLTVGGKVDCAGGDGDGDGDGGQCRDCSKSKFEDVSVADLSYCRAPWECGGGIGVGGDGDSGETNDKETSSASDNLLSSGLCRQYQRYWFSGRLQMEDVHPQLQKGDGILCIDGRYQPMMLLNPNNEQKTPSLN</sequence>
<dbReference type="EMBL" id="JALLAZ020001727">
    <property type="protein sequence ID" value="KAL3766566.1"/>
    <property type="molecule type" value="Genomic_DNA"/>
</dbReference>
<reference evidence="2 3" key="1">
    <citation type="submission" date="2024-10" db="EMBL/GenBank/DDBJ databases">
        <title>Updated reference genomes for cyclostephanoid diatoms.</title>
        <authorList>
            <person name="Roberts W.R."/>
            <person name="Alverson A.J."/>
        </authorList>
    </citation>
    <scope>NUCLEOTIDE SEQUENCE [LARGE SCALE GENOMIC DNA]</scope>
    <source>
        <strain evidence="2 3">AJA276-08</strain>
    </source>
</reference>
<dbReference type="InterPro" id="IPR029044">
    <property type="entry name" value="Nucleotide-diphossugar_trans"/>
</dbReference>
<evidence type="ECO:0000313" key="2">
    <source>
        <dbReference type="EMBL" id="KAL3766566.1"/>
    </source>
</evidence>
<keyword evidence="3" id="KW-1185">Reference proteome</keyword>
<evidence type="ECO:0000313" key="3">
    <source>
        <dbReference type="Proteomes" id="UP001530315"/>
    </source>
</evidence>
<dbReference type="Proteomes" id="UP001530315">
    <property type="component" value="Unassembled WGS sequence"/>
</dbReference>
<protein>
    <submittedName>
        <fullName evidence="2">Uncharacterized protein</fullName>
    </submittedName>
</protein>
<feature type="region of interest" description="Disordered" evidence="1">
    <location>
        <begin position="898"/>
        <end position="920"/>
    </location>
</feature>
<feature type="compositionally biased region" description="Acidic residues" evidence="1">
    <location>
        <begin position="571"/>
        <end position="581"/>
    </location>
</feature>
<proteinExistence type="predicted"/>
<feature type="region of interest" description="Disordered" evidence="1">
    <location>
        <begin position="425"/>
        <end position="464"/>
    </location>
</feature>
<feature type="region of interest" description="Disordered" evidence="1">
    <location>
        <begin position="1275"/>
        <end position="1295"/>
    </location>
</feature>
<comment type="caution">
    <text evidence="2">The sequence shown here is derived from an EMBL/GenBank/DDBJ whole genome shotgun (WGS) entry which is preliminary data.</text>
</comment>
<dbReference type="Gene3D" id="3.90.550.10">
    <property type="entry name" value="Spore Coat Polysaccharide Biosynthesis Protein SpsA, Chain A"/>
    <property type="match status" value="1"/>
</dbReference>
<organism evidence="2 3">
    <name type="scientific">Stephanodiscus triporus</name>
    <dbReference type="NCBI Taxonomy" id="2934178"/>
    <lineage>
        <taxon>Eukaryota</taxon>
        <taxon>Sar</taxon>
        <taxon>Stramenopiles</taxon>
        <taxon>Ochrophyta</taxon>
        <taxon>Bacillariophyta</taxon>
        <taxon>Coscinodiscophyceae</taxon>
        <taxon>Thalassiosirophycidae</taxon>
        <taxon>Stephanodiscales</taxon>
        <taxon>Stephanodiscaceae</taxon>
        <taxon>Stephanodiscus</taxon>
    </lineage>
</organism>
<feature type="compositionally biased region" description="Basic residues" evidence="1">
    <location>
        <begin position="958"/>
        <end position="968"/>
    </location>
</feature>
<name>A0ABD3MX77_9STRA</name>
<accession>A0ABD3MX77</accession>
<gene>
    <name evidence="2" type="ORF">ACHAW5_003869</name>
</gene>
<feature type="region of interest" description="Disordered" evidence="1">
    <location>
        <begin position="958"/>
        <end position="994"/>
    </location>
</feature>
<feature type="region of interest" description="Disordered" evidence="1">
    <location>
        <begin position="482"/>
        <end position="605"/>
    </location>
</feature>
<feature type="compositionally biased region" description="Low complexity" evidence="1">
    <location>
        <begin position="446"/>
        <end position="456"/>
    </location>
</feature>
<feature type="region of interest" description="Disordered" evidence="1">
    <location>
        <begin position="1084"/>
        <end position="1109"/>
    </location>
</feature>
<feature type="compositionally biased region" description="Low complexity" evidence="1">
    <location>
        <begin position="495"/>
        <end position="505"/>
    </location>
</feature>
<feature type="compositionally biased region" description="Acidic residues" evidence="1">
    <location>
        <begin position="525"/>
        <end position="535"/>
    </location>
</feature>
<evidence type="ECO:0000256" key="1">
    <source>
        <dbReference type="SAM" id="MobiDB-lite"/>
    </source>
</evidence>
<feature type="compositionally biased region" description="Basic and acidic residues" evidence="1">
    <location>
        <begin position="432"/>
        <end position="442"/>
    </location>
</feature>